<dbReference type="Proteomes" id="UP000008144">
    <property type="component" value="Unassembled WGS sequence"/>
</dbReference>
<dbReference type="Ensembl" id="ENSCINT00000032047.1">
    <property type="protein sequence ID" value="ENSCINP00000031398.1"/>
    <property type="gene ID" value="ENSCING00000021974.1"/>
</dbReference>
<evidence type="ECO:0000313" key="2">
    <source>
        <dbReference type="Ensembl" id="ENSCINP00000031398.1"/>
    </source>
</evidence>
<sequence length="206" mass="23721">MKINHAPTFKIQKRFEGPYQSTEKDTDDAVKQSLNQDFRYFINKDVNLRRVYAQLRHLAIVLFICATLSLGTAIADIELTRQARAIISKKLNCESTYTRGWGRYCPPIDDGTNFSHYLNSSIADSYFKRWYISHFNFAYGITILDVCLKSSLSVVTVVSSICLILYHKAELDVLRMKRYIPEDSSFGKSPKLRSFTLKFILASLHI</sequence>
<proteinExistence type="predicted"/>
<keyword evidence="1" id="KW-0812">Transmembrane</keyword>
<evidence type="ECO:0000313" key="3">
    <source>
        <dbReference type="Proteomes" id="UP000008144"/>
    </source>
</evidence>
<reference evidence="3" key="1">
    <citation type="journal article" date="2002" name="Science">
        <title>The draft genome of Ciona intestinalis: insights into chordate and vertebrate origins.</title>
        <authorList>
            <person name="Dehal P."/>
            <person name="Satou Y."/>
            <person name="Campbell R.K."/>
            <person name="Chapman J."/>
            <person name="Degnan B."/>
            <person name="De Tomaso A."/>
            <person name="Davidson B."/>
            <person name="Di Gregorio A."/>
            <person name="Gelpke M."/>
            <person name="Goodstein D.M."/>
            <person name="Harafuji N."/>
            <person name="Hastings K.E."/>
            <person name="Ho I."/>
            <person name="Hotta K."/>
            <person name="Huang W."/>
            <person name="Kawashima T."/>
            <person name="Lemaire P."/>
            <person name="Martinez D."/>
            <person name="Meinertzhagen I.A."/>
            <person name="Necula S."/>
            <person name="Nonaka M."/>
            <person name="Putnam N."/>
            <person name="Rash S."/>
            <person name="Saiga H."/>
            <person name="Satake M."/>
            <person name="Terry A."/>
            <person name="Yamada L."/>
            <person name="Wang H.G."/>
            <person name="Awazu S."/>
            <person name="Azumi K."/>
            <person name="Boore J."/>
            <person name="Branno M."/>
            <person name="Chin-Bow S."/>
            <person name="DeSantis R."/>
            <person name="Doyle S."/>
            <person name="Francino P."/>
            <person name="Keys D.N."/>
            <person name="Haga S."/>
            <person name="Hayashi H."/>
            <person name="Hino K."/>
            <person name="Imai K.S."/>
            <person name="Inaba K."/>
            <person name="Kano S."/>
            <person name="Kobayashi K."/>
            <person name="Kobayashi M."/>
            <person name="Lee B.I."/>
            <person name="Makabe K.W."/>
            <person name="Manohar C."/>
            <person name="Matassi G."/>
            <person name="Medina M."/>
            <person name="Mochizuki Y."/>
            <person name="Mount S."/>
            <person name="Morishita T."/>
            <person name="Miura S."/>
            <person name="Nakayama A."/>
            <person name="Nishizaka S."/>
            <person name="Nomoto H."/>
            <person name="Ohta F."/>
            <person name="Oishi K."/>
            <person name="Rigoutsos I."/>
            <person name="Sano M."/>
            <person name="Sasaki A."/>
            <person name="Sasakura Y."/>
            <person name="Shoguchi E."/>
            <person name="Shin-i T."/>
            <person name="Spagnuolo A."/>
            <person name="Stainier D."/>
            <person name="Suzuki M.M."/>
            <person name="Tassy O."/>
            <person name="Takatori N."/>
            <person name="Tokuoka M."/>
            <person name="Yagi K."/>
            <person name="Yoshizaki F."/>
            <person name="Wada S."/>
            <person name="Zhang C."/>
            <person name="Hyatt P.D."/>
            <person name="Larimer F."/>
            <person name="Detter C."/>
            <person name="Doggett N."/>
            <person name="Glavina T."/>
            <person name="Hawkins T."/>
            <person name="Richardson P."/>
            <person name="Lucas S."/>
            <person name="Kohara Y."/>
            <person name="Levine M."/>
            <person name="Satoh N."/>
            <person name="Rokhsar D.S."/>
        </authorList>
    </citation>
    <scope>NUCLEOTIDE SEQUENCE [LARGE SCALE GENOMIC DNA]</scope>
</reference>
<keyword evidence="1" id="KW-1133">Transmembrane helix</keyword>
<protein>
    <submittedName>
        <fullName evidence="2">Uncharacterized protein</fullName>
    </submittedName>
</protein>
<reference evidence="2" key="3">
    <citation type="submission" date="2025-09" db="UniProtKB">
        <authorList>
            <consortium name="Ensembl"/>
        </authorList>
    </citation>
    <scope>IDENTIFICATION</scope>
</reference>
<keyword evidence="1" id="KW-0472">Membrane</keyword>
<accession>H2XP15</accession>
<feature type="transmembrane region" description="Helical" evidence="1">
    <location>
        <begin position="58"/>
        <end position="75"/>
    </location>
</feature>
<reference evidence="2" key="2">
    <citation type="submission" date="2025-08" db="UniProtKB">
        <authorList>
            <consortium name="Ensembl"/>
        </authorList>
    </citation>
    <scope>IDENTIFICATION</scope>
</reference>
<evidence type="ECO:0000256" key="1">
    <source>
        <dbReference type="SAM" id="Phobius"/>
    </source>
</evidence>
<dbReference type="HOGENOM" id="CLU_1334534_0_0_1"/>
<dbReference type="AlphaFoldDB" id="H2XP15"/>
<name>H2XP15_CIOIN</name>
<organism evidence="2 3">
    <name type="scientific">Ciona intestinalis</name>
    <name type="common">Transparent sea squirt</name>
    <name type="synonym">Ascidia intestinalis</name>
    <dbReference type="NCBI Taxonomy" id="7719"/>
    <lineage>
        <taxon>Eukaryota</taxon>
        <taxon>Metazoa</taxon>
        <taxon>Chordata</taxon>
        <taxon>Tunicata</taxon>
        <taxon>Ascidiacea</taxon>
        <taxon>Phlebobranchia</taxon>
        <taxon>Cionidae</taxon>
        <taxon>Ciona</taxon>
    </lineage>
</organism>
<dbReference type="InParanoid" id="H2XP15"/>
<keyword evidence="3" id="KW-1185">Reference proteome</keyword>